<protein>
    <recommendedName>
        <fullName evidence="1">Dinitrogenase iron-molybdenum cofactor biosynthesis domain-containing protein</fullName>
    </recommendedName>
</protein>
<dbReference type="Gene3D" id="3.30.420.130">
    <property type="entry name" value="Dinitrogenase iron-molybdenum cofactor biosynthesis domain"/>
    <property type="match status" value="1"/>
</dbReference>
<organism evidence="2 3">
    <name type="scientific">Brooklawnia propionicigenes</name>
    <dbReference type="NCBI Taxonomy" id="3041175"/>
    <lineage>
        <taxon>Bacteria</taxon>
        <taxon>Bacillati</taxon>
        <taxon>Actinomycetota</taxon>
        <taxon>Actinomycetes</taxon>
        <taxon>Propionibacteriales</taxon>
        <taxon>Propionibacteriaceae</taxon>
        <taxon>Brooklawnia</taxon>
    </lineage>
</organism>
<sequence length="109" mass="11618">MTTQIICIPVADDGQVGHSWGKARTLAVATVQDGTITSWHTQTVDWDVSKAQGTEGAHHARVARFIKDNAVTDVLARHMGDDMQNMLTKLGARVHQGAAGDARAAVTSL</sequence>
<keyword evidence="3" id="KW-1185">Reference proteome</keyword>
<dbReference type="SUPFAM" id="SSF53146">
    <property type="entry name" value="Nitrogenase accessory factor-like"/>
    <property type="match status" value="1"/>
</dbReference>
<dbReference type="InterPro" id="IPR003731">
    <property type="entry name" value="Di-Nase_FeMo-co_biosynth"/>
</dbReference>
<evidence type="ECO:0000313" key="3">
    <source>
        <dbReference type="Proteomes" id="UP001431656"/>
    </source>
</evidence>
<name>A0AAN0K6Y1_9ACTN</name>
<accession>A0AAN0K6Y1</accession>
<evidence type="ECO:0000259" key="1">
    <source>
        <dbReference type="Pfam" id="PF02579"/>
    </source>
</evidence>
<evidence type="ECO:0000313" key="2">
    <source>
        <dbReference type="EMBL" id="BEH02327.1"/>
    </source>
</evidence>
<dbReference type="EMBL" id="AP028056">
    <property type="protein sequence ID" value="BEH02327.1"/>
    <property type="molecule type" value="Genomic_DNA"/>
</dbReference>
<dbReference type="RefSeq" id="WP_286263850.1">
    <property type="nucleotide sequence ID" value="NZ_AP028056.1"/>
</dbReference>
<reference evidence="2" key="1">
    <citation type="journal article" date="2024" name="Int. J. Syst. Evol. Microbiol.">
        <title>Brooklawnia propionicigenes sp. nov., a facultatively anaerobic, propionate-producing bacterium isolated from a methanogenic reactor treating waste from cattle farms.</title>
        <authorList>
            <person name="Akita Y."/>
            <person name="Ueki A."/>
            <person name="Tonouchi A."/>
            <person name="Sugawara Y."/>
            <person name="Honma S."/>
            <person name="Kaku N."/>
            <person name="Ueki K."/>
        </authorList>
    </citation>
    <scope>NUCLEOTIDE SEQUENCE</scope>
    <source>
        <strain evidence="2">SH051</strain>
    </source>
</reference>
<dbReference type="KEGG" id="broo:brsh051_16080"/>
<dbReference type="Pfam" id="PF02579">
    <property type="entry name" value="Nitro_FeMo-Co"/>
    <property type="match status" value="1"/>
</dbReference>
<dbReference type="AlphaFoldDB" id="A0AAN0K6Y1"/>
<dbReference type="Proteomes" id="UP001431656">
    <property type="component" value="Chromosome"/>
</dbReference>
<dbReference type="InterPro" id="IPR036105">
    <property type="entry name" value="DiNase_FeMo-co_biosyn_sf"/>
</dbReference>
<proteinExistence type="predicted"/>
<gene>
    <name evidence="2" type="ORF">brsh051_16080</name>
</gene>
<feature type="domain" description="Dinitrogenase iron-molybdenum cofactor biosynthesis" evidence="1">
    <location>
        <begin position="13"/>
        <end position="108"/>
    </location>
</feature>